<dbReference type="Proteomes" id="UP000808215">
    <property type="component" value="Unassembled WGS sequence"/>
</dbReference>
<gene>
    <name evidence="1" type="ORF">I5589_10480</name>
</gene>
<evidence type="ECO:0000313" key="2">
    <source>
        <dbReference type="Proteomes" id="UP000808215"/>
    </source>
</evidence>
<dbReference type="RefSeq" id="WP_200091297.1">
    <property type="nucleotide sequence ID" value="NZ_JADVKH010000018.1"/>
</dbReference>
<dbReference type="EMBL" id="JADVKH010000018">
    <property type="protein sequence ID" value="MBJ9687506.1"/>
    <property type="molecule type" value="Genomic_DNA"/>
</dbReference>
<evidence type="ECO:0000313" key="1">
    <source>
        <dbReference type="EMBL" id="MBJ9687506.1"/>
    </source>
</evidence>
<sequence length="99" mass="11194">MDNQHRKINGYRELGEADIALMNRVKETGVALEALIVDLRAHVHAQYAALDELRLPSERDAELQRLVKADPLRWIYAAEGELQTALMKLTRSVAQPAVF</sequence>
<protein>
    <submittedName>
        <fullName evidence="1">Uncharacterized protein</fullName>
    </submittedName>
</protein>
<organism evidence="1 2">
    <name type="scientific">Burkholderia vietnamiensis</name>
    <dbReference type="NCBI Taxonomy" id="60552"/>
    <lineage>
        <taxon>Bacteria</taxon>
        <taxon>Pseudomonadati</taxon>
        <taxon>Pseudomonadota</taxon>
        <taxon>Betaproteobacteria</taxon>
        <taxon>Burkholderiales</taxon>
        <taxon>Burkholderiaceae</taxon>
        <taxon>Burkholderia</taxon>
        <taxon>Burkholderia cepacia complex</taxon>
    </lineage>
</organism>
<name>A0ABS1AVG5_BURVI</name>
<proteinExistence type="predicted"/>
<keyword evidence="2" id="KW-1185">Reference proteome</keyword>
<comment type="caution">
    <text evidence="1">The sequence shown here is derived from an EMBL/GenBank/DDBJ whole genome shotgun (WGS) entry which is preliminary data.</text>
</comment>
<reference evidence="1 2" key="1">
    <citation type="submission" date="2020-11" db="EMBL/GenBank/DDBJ databases">
        <title>Enhanced detection system for hospital associated transmission using whole genome sequencing surveillance.</title>
        <authorList>
            <person name="Harrison L.H."/>
            <person name="Van Tyne D."/>
            <person name="Marsh J.W."/>
            <person name="Griffith M.P."/>
            <person name="Snyder D.J."/>
            <person name="Cooper V.S."/>
            <person name="Mustapha M."/>
        </authorList>
    </citation>
    <scope>NUCLEOTIDE SEQUENCE [LARGE SCALE GENOMIC DNA]</scope>
    <source>
        <strain evidence="1 2">BC00020</strain>
    </source>
</reference>
<accession>A0ABS1AVG5</accession>